<dbReference type="Gene3D" id="2.40.50.140">
    <property type="entry name" value="Nucleic acid-binding proteins"/>
    <property type="match status" value="1"/>
</dbReference>
<keyword evidence="6" id="KW-1185">Reference proteome</keyword>
<gene>
    <name evidence="5" type="ORF">Kalk_21075</name>
</gene>
<dbReference type="InterPro" id="IPR012340">
    <property type="entry name" value="NA-bd_OB-fold"/>
</dbReference>
<dbReference type="InterPro" id="IPR011129">
    <property type="entry name" value="CSD"/>
</dbReference>
<evidence type="ECO:0000256" key="1">
    <source>
        <dbReference type="ARBA" id="ARBA00004496"/>
    </source>
</evidence>
<accession>A0A2K9LR11</accession>
<dbReference type="SMART" id="SM00357">
    <property type="entry name" value="CSP"/>
    <property type="match status" value="1"/>
</dbReference>
<dbReference type="InterPro" id="IPR002059">
    <property type="entry name" value="CSP_DNA-bd"/>
</dbReference>
<dbReference type="RefSeq" id="WP_101896137.1">
    <property type="nucleotide sequence ID" value="NZ_CP022684.1"/>
</dbReference>
<dbReference type="AlphaFoldDB" id="A0A2K9LR11"/>
<dbReference type="OrthoDB" id="9810590at2"/>
<organism evidence="5 6">
    <name type="scientific">Ketobacter alkanivorans</name>
    <dbReference type="NCBI Taxonomy" id="1917421"/>
    <lineage>
        <taxon>Bacteria</taxon>
        <taxon>Pseudomonadati</taxon>
        <taxon>Pseudomonadota</taxon>
        <taxon>Gammaproteobacteria</taxon>
        <taxon>Pseudomonadales</taxon>
        <taxon>Ketobacteraceae</taxon>
        <taxon>Ketobacter</taxon>
    </lineage>
</organism>
<dbReference type="PROSITE" id="PS00352">
    <property type="entry name" value="CSD_1"/>
    <property type="match status" value="1"/>
</dbReference>
<evidence type="ECO:0000313" key="5">
    <source>
        <dbReference type="EMBL" id="AUM14768.1"/>
    </source>
</evidence>
<keyword evidence="5" id="KW-0238">DNA-binding</keyword>
<dbReference type="PANTHER" id="PTHR46565">
    <property type="entry name" value="COLD SHOCK DOMAIN PROTEIN 2"/>
    <property type="match status" value="1"/>
</dbReference>
<reference evidence="6" key="1">
    <citation type="submission" date="2017-08" db="EMBL/GenBank/DDBJ databases">
        <title>Direct submision.</title>
        <authorList>
            <person name="Kim S.-J."/>
            <person name="Rhee S.-K."/>
        </authorList>
    </citation>
    <scope>NUCLEOTIDE SEQUENCE [LARGE SCALE GENOMIC DNA]</scope>
    <source>
        <strain evidence="6">GI5</strain>
    </source>
</reference>
<feature type="domain" description="CSD" evidence="4">
    <location>
        <begin position="1"/>
        <end position="66"/>
    </location>
</feature>
<keyword evidence="2" id="KW-0963">Cytoplasm</keyword>
<evidence type="ECO:0000256" key="3">
    <source>
        <dbReference type="RuleBase" id="RU000408"/>
    </source>
</evidence>
<dbReference type="PRINTS" id="PR00050">
    <property type="entry name" value="COLDSHOCK"/>
</dbReference>
<dbReference type="Pfam" id="PF00313">
    <property type="entry name" value="CSD"/>
    <property type="match status" value="1"/>
</dbReference>
<dbReference type="PANTHER" id="PTHR46565:SF20">
    <property type="entry name" value="COLD SHOCK DOMAIN-CONTAINING PROTEIN 4"/>
    <property type="match status" value="1"/>
</dbReference>
<evidence type="ECO:0000259" key="4">
    <source>
        <dbReference type="PROSITE" id="PS51857"/>
    </source>
</evidence>
<dbReference type="PROSITE" id="PS51857">
    <property type="entry name" value="CSD_2"/>
    <property type="match status" value="1"/>
</dbReference>
<protein>
    <submittedName>
        <fullName evidence="5">DNA-binding protein</fullName>
    </submittedName>
</protein>
<dbReference type="Proteomes" id="UP000235116">
    <property type="component" value="Chromosome"/>
</dbReference>
<dbReference type="CDD" id="cd04458">
    <property type="entry name" value="CSP_CDS"/>
    <property type="match status" value="1"/>
</dbReference>
<dbReference type="KEGG" id="kak:Kalk_21075"/>
<proteinExistence type="predicted"/>
<sequence length="99" mass="10933">MATGKVKWFNNAKGYGFIRPDTGGEDLFVHYSYICMDGYRSLKAGQQVTYDEREAPKGLHAVNIAIIGIDQDSTSEQETYADDPVGATELHHTIHAEAV</sequence>
<dbReference type="FunFam" id="2.40.50.140:FF:000006">
    <property type="entry name" value="Cold shock protein CspC"/>
    <property type="match status" value="1"/>
</dbReference>
<evidence type="ECO:0000313" key="6">
    <source>
        <dbReference type="Proteomes" id="UP000235116"/>
    </source>
</evidence>
<dbReference type="GO" id="GO:0005829">
    <property type="term" value="C:cytosol"/>
    <property type="evidence" value="ECO:0007669"/>
    <property type="project" value="UniProtKB-ARBA"/>
</dbReference>
<dbReference type="GO" id="GO:0003677">
    <property type="term" value="F:DNA binding"/>
    <property type="evidence" value="ECO:0007669"/>
    <property type="project" value="UniProtKB-KW"/>
</dbReference>
<dbReference type="InterPro" id="IPR019844">
    <property type="entry name" value="CSD_CS"/>
</dbReference>
<evidence type="ECO:0000256" key="2">
    <source>
        <dbReference type="ARBA" id="ARBA00022490"/>
    </source>
</evidence>
<comment type="subcellular location">
    <subcellularLocation>
        <location evidence="1 3">Cytoplasm</location>
    </subcellularLocation>
</comment>
<dbReference type="SUPFAM" id="SSF50249">
    <property type="entry name" value="Nucleic acid-binding proteins"/>
    <property type="match status" value="1"/>
</dbReference>
<dbReference type="EMBL" id="CP022684">
    <property type="protein sequence ID" value="AUM14768.1"/>
    <property type="molecule type" value="Genomic_DNA"/>
</dbReference>
<name>A0A2K9LR11_9GAMM</name>